<keyword evidence="1" id="KW-0175">Coiled coil</keyword>
<accession>A0A5C8E4T8</accession>
<evidence type="ECO:0000313" key="3">
    <source>
        <dbReference type="EMBL" id="TXJ31751.1"/>
    </source>
</evidence>
<evidence type="ECO:0000256" key="1">
    <source>
        <dbReference type="SAM" id="Coils"/>
    </source>
</evidence>
<evidence type="ECO:0000256" key="2">
    <source>
        <dbReference type="SAM" id="Phobius"/>
    </source>
</evidence>
<feature type="coiled-coil region" evidence="1">
    <location>
        <begin position="23"/>
        <end position="50"/>
    </location>
</feature>
<organism evidence="3 4">
    <name type="scientific">Brachyspira aalborgi</name>
    <dbReference type="NCBI Taxonomy" id="29522"/>
    <lineage>
        <taxon>Bacteria</taxon>
        <taxon>Pseudomonadati</taxon>
        <taxon>Spirochaetota</taxon>
        <taxon>Spirochaetia</taxon>
        <taxon>Brachyspirales</taxon>
        <taxon>Brachyspiraceae</taxon>
        <taxon>Brachyspira</taxon>
    </lineage>
</organism>
<feature type="transmembrane region" description="Helical" evidence="2">
    <location>
        <begin position="68"/>
        <end position="95"/>
    </location>
</feature>
<dbReference type="RefSeq" id="WP_021959678.1">
    <property type="nucleotide sequence ID" value="NZ_SAXX01000017.1"/>
</dbReference>
<dbReference type="AlphaFoldDB" id="A0A5C8E4T8"/>
<gene>
    <name evidence="3" type="ORF">EPJ69_06380</name>
</gene>
<name>A0A5C8E4T8_9SPIR</name>
<dbReference type="Proteomes" id="UP000324707">
    <property type="component" value="Unassembled WGS sequence"/>
</dbReference>
<reference evidence="3 4" key="1">
    <citation type="journal article" date="1992" name="Lakartidningen">
        <title>[Penicillin V and not amoxicillin is the first choice preparation in acute otitis].</title>
        <authorList>
            <person name="Kamme C."/>
            <person name="Lundgren K."/>
            <person name="Prellner K."/>
        </authorList>
    </citation>
    <scope>NUCLEOTIDE SEQUENCE [LARGE SCALE GENOMIC DNA]</scope>
    <source>
        <strain evidence="3 4">PC5538III-lc</strain>
    </source>
</reference>
<sequence>MKWLNILFTVLSSANMIGDIVRNNKFENKSKKLDRKIDEYEREIIERIDNKMKVQFEYINNQIVSLKIVVRVLLLFTLLFFILFLLSLIILIFVLKYKNII</sequence>
<evidence type="ECO:0000313" key="4">
    <source>
        <dbReference type="Proteomes" id="UP000324707"/>
    </source>
</evidence>
<keyword evidence="2" id="KW-0472">Membrane</keyword>
<dbReference type="EMBL" id="SAXX01000017">
    <property type="protein sequence ID" value="TXJ31751.1"/>
    <property type="molecule type" value="Genomic_DNA"/>
</dbReference>
<proteinExistence type="predicted"/>
<protein>
    <submittedName>
        <fullName evidence="3">Uncharacterized protein</fullName>
    </submittedName>
</protein>
<comment type="caution">
    <text evidence="3">The sequence shown here is derived from an EMBL/GenBank/DDBJ whole genome shotgun (WGS) entry which is preliminary data.</text>
</comment>
<keyword evidence="2" id="KW-1133">Transmembrane helix</keyword>
<keyword evidence="2" id="KW-0812">Transmembrane</keyword>